<evidence type="ECO:0000256" key="1">
    <source>
        <dbReference type="SAM" id="MobiDB-lite"/>
    </source>
</evidence>
<feature type="region of interest" description="Disordered" evidence="1">
    <location>
        <begin position="198"/>
        <end position="245"/>
    </location>
</feature>
<feature type="compositionally biased region" description="Basic residues" evidence="1">
    <location>
        <begin position="221"/>
        <end position="234"/>
    </location>
</feature>
<evidence type="ECO:0000313" key="2">
    <source>
        <dbReference type="EMBL" id="MBK1667586.1"/>
    </source>
</evidence>
<dbReference type="InterPro" id="IPR001005">
    <property type="entry name" value="SANT/Myb"/>
</dbReference>
<feature type="region of interest" description="Disordered" evidence="1">
    <location>
        <begin position="303"/>
        <end position="337"/>
    </location>
</feature>
<protein>
    <submittedName>
        <fullName evidence="2">Uncharacterized protein</fullName>
    </submittedName>
</protein>
<evidence type="ECO:0000313" key="3">
    <source>
        <dbReference type="Proteomes" id="UP001296873"/>
    </source>
</evidence>
<dbReference type="EMBL" id="NRRL01000009">
    <property type="protein sequence ID" value="MBK1667586.1"/>
    <property type="molecule type" value="Genomic_DNA"/>
</dbReference>
<dbReference type="RefSeq" id="WP_200339746.1">
    <property type="nucleotide sequence ID" value="NZ_NRRL01000009.1"/>
</dbReference>
<reference evidence="2 3" key="1">
    <citation type="journal article" date="2020" name="Microorganisms">
        <title>Osmotic Adaptation and Compatible Solute Biosynthesis of Phototrophic Bacteria as Revealed from Genome Analyses.</title>
        <authorList>
            <person name="Imhoff J.F."/>
            <person name="Rahn T."/>
            <person name="Kunzel S."/>
            <person name="Keller A."/>
            <person name="Neulinger S.C."/>
        </authorList>
    </citation>
    <scope>NUCLEOTIDE SEQUENCE [LARGE SCALE GENOMIC DNA]</scope>
    <source>
        <strain evidence="2 3">DSM 9895</strain>
    </source>
</reference>
<dbReference type="CDD" id="cd00167">
    <property type="entry name" value="SANT"/>
    <property type="match status" value="1"/>
</dbReference>
<name>A0ABS1DCC4_9PROT</name>
<dbReference type="Proteomes" id="UP001296873">
    <property type="component" value="Unassembled WGS sequence"/>
</dbReference>
<accession>A0ABS1DCC4</accession>
<gene>
    <name evidence="2" type="ORF">CKO28_06010</name>
</gene>
<sequence length="337" mass="37651">MKTDWTREELSQLRTLYPTETPLGEIAHRLGRSRSSITDKAYRLGLRRGPRPWTTTELRLLERLARSGLTYTAIAAHFRGRSSIAVRDRIKKLGPAVSRAPRPWTEADLTRLRQDFARAVPVTEIARTLARSKPAVASKARALGLHQPTAPRPFTDAERDFLRKTYGRTHTPEQIAQQLSRSVSSIYSEAHRLQLSRHQGSAGCPYRQTKGGAAETTTRAMPRKPRRGQPRRAKRTEPPRSPGADRAIEAFIARNGVTRPEEAPAEAAATYLRRRDYCVVPSGQEWIVDGRRRLTGSELIELAIRRGHTPEPGGTSDSSRARSGETARLNHSFTSSG</sequence>
<keyword evidence="3" id="KW-1185">Reference proteome</keyword>
<dbReference type="Gene3D" id="1.10.10.60">
    <property type="entry name" value="Homeodomain-like"/>
    <property type="match status" value="1"/>
</dbReference>
<comment type="caution">
    <text evidence="2">The sequence shown here is derived from an EMBL/GenBank/DDBJ whole genome shotgun (WGS) entry which is preliminary data.</text>
</comment>
<organism evidence="2 3">
    <name type="scientific">Rhodovibrio sodomensis</name>
    <dbReference type="NCBI Taxonomy" id="1088"/>
    <lineage>
        <taxon>Bacteria</taxon>
        <taxon>Pseudomonadati</taxon>
        <taxon>Pseudomonadota</taxon>
        <taxon>Alphaproteobacteria</taxon>
        <taxon>Rhodospirillales</taxon>
        <taxon>Rhodovibrionaceae</taxon>
        <taxon>Rhodovibrio</taxon>
    </lineage>
</organism>
<proteinExistence type="predicted"/>